<sequence length="147" mass="17158">MSMCSFKDMPDMSTQQLIIGKPFGERQIQIYTQAHHGRNHRHDRERNDRNDYFDLARGMKRKRVTSSEGSGNGYNNDDWAEGLHREIERQQLRQFRIQRNRREQGLSPVRTVSGAPVYMPILRTAQEEALRIVNDISPNLDEESSVS</sequence>
<gene>
    <name evidence="2" type="ORF">EZS28_032857</name>
</gene>
<organism evidence="2 3">
    <name type="scientific">Streblomastix strix</name>
    <dbReference type="NCBI Taxonomy" id="222440"/>
    <lineage>
        <taxon>Eukaryota</taxon>
        <taxon>Metamonada</taxon>
        <taxon>Preaxostyla</taxon>
        <taxon>Oxymonadida</taxon>
        <taxon>Streblomastigidae</taxon>
        <taxon>Streblomastix</taxon>
    </lineage>
</organism>
<accession>A0A5J4ULU2</accession>
<reference evidence="2 3" key="1">
    <citation type="submission" date="2019-03" db="EMBL/GenBank/DDBJ databases">
        <title>Single cell metagenomics reveals metabolic interactions within the superorganism composed of flagellate Streblomastix strix and complex community of Bacteroidetes bacteria on its surface.</title>
        <authorList>
            <person name="Treitli S.C."/>
            <person name="Kolisko M."/>
            <person name="Husnik F."/>
            <person name="Keeling P."/>
            <person name="Hampl V."/>
        </authorList>
    </citation>
    <scope>NUCLEOTIDE SEQUENCE [LARGE SCALE GENOMIC DNA]</scope>
    <source>
        <strain evidence="2">ST1C</strain>
    </source>
</reference>
<evidence type="ECO:0000256" key="1">
    <source>
        <dbReference type="SAM" id="MobiDB-lite"/>
    </source>
</evidence>
<dbReference type="EMBL" id="SNRW01014307">
    <property type="protein sequence ID" value="KAA6371616.1"/>
    <property type="molecule type" value="Genomic_DNA"/>
</dbReference>
<feature type="compositionally biased region" description="Basic and acidic residues" evidence="1">
    <location>
        <begin position="42"/>
        <end position="54"/>
    </location>
</feature>
<feature type="compositionally biased region" description="Polar residues" evidence="1">
    <location>
        <begin position="66"/>
        <end position="75"/>
    </location>
</feature>
<evidence type="ECO:0000313" key="2">
    <source>
        <dbReference type="EMBL" id="KAA6371616.1"/>
    </source>
</evidence>
<feature type="region of interest" description="Disordered" evidence="1">
    <location>
        <begin position="34"/>
        <end position="79"/>
    </location>
</feature>
<dbReference type="AlphaFoldDB" id="A0A5J4ULU2"/>
<evidence type="ECO:0000313" key="3">
    <source>
        <dbReference type="Proteomes" id="UP000324800"/>
    </source>
</evidence>
<name>A0A5J4ULU2_9EUKA</name>
<dbReference type="Proteomes" id="UP000324800">
    <property type="component" value="Unassembled WGS sequence"/>
</dbReference>
<comment type="caution">
    <text evidence="2">The sequence shown here is derived from an EMBL/GenBank/DDBJ whole genome shotgun (WGS) entry which is preliminary data.</text>
</comment>
<protein>
    <submittedName>
        <fullName evidence="2">Uncharacterized protein</fullName>
    </submittedName>
</protein>
<proteinExistence type="predicted"/>